<keyword evidence="1" id="KW-1133">Transmembrane helix</keyword>
<comment type="caution">
    <text evidence="2">The sequence shown here is derived from an EMBL/GenBank/DDBJ whole genome shotgun (WGS) entry which is preliminary data.</text>
</comment>
<dbReference type="Proteomes" id="UP000230556">
    <property type="component" value="Unassembled WGS sequence"/>
</dbReference>
<gene>
    <name evidence="2" type="ORF">COW38_00665</name>
</gene>
<name>A0A2M7FRZ1_9BACT</name>
<dbReference type="EMBL" id="PFFO01000030">
    <property type="protein sequence ID" value="PIW08490.1"/>
    <property type="molecule type" value="Genomic_DNA"/>
</dbReference>
<keyword evidence="1" id="KW-0812">Transmembrane</keyword>
<proteinExistence type="predicted"/>
<evidence type="ECO:0000256" key="1">
    <source>
        <dbReference type="SAM" id="Phobius"/>
    </source>
</evidence>
<protein>
    <submittedName>
        <fullName evidence="2">Uncharacterized protein</fullName>
    </submittedName>
</protein>
<dbReference type="AlphaFoldDB" id="A0A2M7FRZ1"/>
<feature type="non-terminal residue" evidence="2">
    <location>
        <position position="1"/>
    </location>
</feature>
<sequence>GLVVLVIVLLMVILSGVAWYYMKSQNANLKSQNDNAKSKVGEAEEISVIPPEAEESLSGETLDNDKLYKVAYKNSGTDFNFQFVKASDVLIAGEYTGAGASAINLELFKKDDVFDYSPLSTKVQVIQNLISPSTIEELKKSVKSDLDNTNIIDVTIAGNPGISYIIGGICHGKATKFVKDKYEVTVSEYCTTRTSDYDQILSTFKFNE</sequence>
<accession>A0A2M7FRZ1</accession>
<evidence type="ECO:0000313" key="2">
    <source>
        <dbReference type="EMBL" id="PIW08490.1"/>
    </source>
</evidence>
<evidence type="ECO:0000313" key="3">
    <source>
        <dbReference type="Proteomes" id="UP000230556"/>
    </source>
</evidence>
<keyword evidence="1" id="KW-0472">Membrane</keyword>
<reference evidence="3" key="1">
    <citation type="submission" date="2017-09" db="EMBL/GenBank/DDBJ databases">
        <title>Depth-based differentiation of microbial function through sediment-hosted aquifers and enrichment of novel symbionts in the deep terrestrial subsurface.</title>
        <authorList>
            <person name="Probst A.J."/>
            <person name="Ladd B."/>
            <person name="Jarett J.K."/>
            <person name="Geller-Mcgrath D.E."/>
            <person name="Sieber C.M.K."/>
            <person name="Emerson J.B."/>
            <person name="Anantharaman K."/>
            <person name="Thomas B.C."/>
            <person name="Malmstrom R."/>
            <person name="Stieglmeier M."/>
            <person name="Klingl A."/>
            <person name="Woyke T."/>
            <person name="Ryan C.M."/>
            <person name="Banfield J.F."/>
        </authorList>
    </citation>
    <scope>NUCLEOTIDE SEQUENCE [LARGE SCALE GENOMIC DNA]</scope>
</reference>
<organism evidence="2 3">
    <name type="scientific">Candidatus Collierbacteria bacterium CG17_big_fil_post_rev_8_21_14_2_50_45_7</name>
    <dbReference type="NCBI Taxonomy" id="1974536"/>
    <lineage>
        <taxon>Bacteria</taxon>
        <taxon>Candidatus Collieribacteriota</taxon>
    </lineage>
</organism>
<feature type="transmembrane region" description="Helical" evidence="1">
    <location>
        <begin position="6"/>
        <end position="22"/>
    </location>
</feature>